<proteinExistence type="predicted"/>
<protein>
    <submittedName>
        <fullName evidence="2">Uncharacterized protein</fullName>
    </submittedName>
</protein>
<dbReference type="Proteomes" id="UP001497516">
    <property type="component" value="Chromosome 5"/>
</dbReference>
<name>A0AAV2ETR4_9ROSI</name>
<evidence type="ECO:0000313" key="2">
    <source>
        <dbReference type="EMBL" id="CAL1389321.1"/>
    </source>
</evidence>
<evidence type="ECO:0000256" key="1">
    <source>
        <dbReference type="SAM" id="MobiDB-lite"/>
    </source>
</evidence>
<reference evidence="2 3" key="1">
    <citation type="submission" date="2024-04" db="EMBL/GenBank/DDBJ databases">
        <authorList>
            <person name="Fracassetti M."/>
        </authorList>
    </citation>
    <scope>NUCLEOTIDE SEQUENCE [LARGE SCALE GENOMIC DNA]</scope>
</reference>
<feature type="region of interest" description="Disordered" evidence="1">
    <location>
        <begin position="41"/>
        <end position="68"/>
    </location>
</feature>
<keyword evidence="3" id="KW-1185">Reference proteome</keyword>
<sequence length="68" mass="7989">MENSSEEDLDEDENNKLLVSVRSNKEDGRWLLSNHYELLSSNEDMQLCSKTGRRNEEEEEEGRKSRAK</sequence>
<gene>
    <name evidence="2" type="ORF">LTRI10_LOCUS30189</name>
</gene>
<organism evidence="2 3">
    <name type="scientific">Linum trigynum</name>
    <dbReference type="NCBI Taxonomy" id="586398"/>
    <lineage>
        <taxon>Eukaryota</taxon>
        <taxon>Viridiplantae</taxon>
        <taxon>Streptophyta</taxon>
        <taxon>Embryophyta</taxon>
        <taxon>Tracheophyta</taxon>
        <taxon>Spermatophyta</taxon>
        <taxon>Magnoliopsida</taxon>
        <taxon>eudicotyledons</taxon>
        <taxon>Gunneridae</taxon>
        <taxon>Pentapetalae</taxon>
        <taxon>rosids</taxon>
        <taxon>fabids</taxon>
        <taxon>Malpighiales</taxon>
        <taxon>Linaceae</taxon>
        <taxon>Linum</taxon>
    </lineage>
</organism>
<evidence type="ECO:0000313" key="3">
    <source>
        <dbReference type="Proteomes" id="UP001497516"/>
    </source>
</evidence>
<accession>A0AAV2ETR4</accession>
<feature type="compositionally biased region" description="Basic and acidic residues" evidence="1">
    <location>
        <begin position="53"/>
        <end position="68"/>
    </location>
</feature>
<dbReference type="AlphaFoldDB" id="A0AAV2ETR4"/>
<dbReference type="EMBL" id="OZ034818">
    <property type="protein sequence ID" value="CAL1389321.1"/>
    <property type="molecule type" value="Genomic_DNA"/>
</dbReference>